<keyword evidence="2" id="KW-1185">Reference proteome</keyword>
<evidence type="ECO:0000313" key="1">
    <source>
        <dbReference type="EMBL" id="RJT33976.1"/>
    </source>
</evidence>
<comment type="caution">
    <text evidence="1">The sequence shown here is derived from an EMBL/GenBank/DDBJ whole genome shotgun (WGS) entry which is preliminary data.</text>
</comment>
<proteinExistence type="predicted"/>
<name>A0A6M7TDC8_9HYPH</name>
<protein>
    <submittedName>
        <fullName evidence="1">Uncharacterized protein</fullName>
    </submittedName>
</protein>
<evidence type="ECO:0000313" key="2">
    <source>
        <dbReference type="Proteomes" id="UP000275530"/>
    </source>
</evidence>
<dbReference type="Proteomes" id="UP000275530">
    <property type="component" value="Unassembled WGS sequence"/>
</dbReference>
<sequence length="139" mass="14989">MERPYIDGYGPRTAGDERIIATRREQIARDRKAIALPLFPLKGGATMRNFTPKVIAIASLLAAVPLSSAYAVHRHRVEPGGMSVEASAVLDQLQGVRQGIVEAMDARAITPQQEHDLMMQADSIHRSATGGGAYRALLG</sequence>
<gene>
    <name evidence="1" type="ORF">D3242_15795</name>
</gene>
<dbReference type="EMBL" id="QZXA01000005">
    <property type="protein sequence ID" value="RJT33976.1"/>
    <property type="molecule type" value="Genomic_DNA"/>
</dbReference>
<accession>A0A6M7TDC8</accession>
<dbReference type="AlphaFoldDB" id="A0A6M7TDC8"/>
<reference evidence="1 2" key="1">
    <citation type="submission" date="2018-09" db="EMBL/GenBank/DDBJ databases">
        <title>Mesorhizobium carmichaelinearum sp. nov. isolated from Carmichaelinea spp. root nodules in New Zealand.</title>
        <authorList>
            <person name="De Meyer S.E."/>
        </authorList>
    </citation>
    <scope>NUCLEOTIDE SEQUENCE [LARGE SCALE GENOMIC DNA]</scope>
    <source>
        <strain evidence="1 2">LMG 28313</strain>
    </source>
</reference>
<organism evidence="1 2">
    <name type="scientific">Mesorhizobium jarvisii</name>
    <dbReference type="NCBI Taxonomy" id="1777867"/>
    <lineage>
        <taxon>Bacteria</taxon>
        <taxon>Pseudomonadati</taxon>
        <taxon>Pseudomonadota</taxon>
        <taxon>Alphaproteobacteria</taxon>
        <taxon>Hyphomicrobiales</taxon>
        <taxon>Phyllobacteriaceae</taxon>
        <taxon>Mesorhizobium</taxon>
    </lineage>
</organism>